<feature type="coiled-coil region" evidence="1">
    <location>
        <begin position="98"/>
        <end position="132"/>
    </location>
</feature>
<evidence type="ECO:0000313" key="4">
    <source>
        <dbReference type="Proteomes" id="UP000539313"/>
    </source>
</evidence>
<dbReference type="GO" id="GO:0003677">
    <property type="term" value="F:DNA binding"/>
    <property type="evidence" value="ECO:0007669"/>
    <property type="project" value="InterPro"/>
</dbReference>
<name>A0A7W3MUA3_9ACTN</name>
<proteinExistence type="predicted"/>
<feature type="domain" description="HTH cro/C1-type" evidence="2">
    <location>
        <begin position="13"/>
        <end position="72"/>
    </location>
</feature>
<dbReference type="InterPro" id="IPR010982">
    <property type="entry name" value="Lambda_DNA-bd_dom_sf"/>
</dbReference>
<protein>
    <submittedName>
        <fullName evidence="3">Transcriptional regulator with XRE-family HTH domain</fullName>
    </submittedName>
</protein>
<accession>A0A7W3MUA3</accession>
<evidence type="ECO:0000313" key="3">
    <source>
        <dbReference type="EMBL" id="MBA9002037.1"/>
    </source>
</evidence>
<gene>
    <name evidence="3" type="ORF">HNR21_000919</name>
</gene>
<sequence>MDYKVNEIAAAAVRRHRERLGMSQTELAKRMAELDLSWHQMTVARTESGERPLRLDEALALANIFQIPLDSLMRPVDENIQREYEAILRMVHHIEEKANAVEEKIAASHARLERTRREYEKVKMQAEEMTRRAAQALGAAEAEFDHLRGEYQDHVIMIQRHLSLLEDLRERYPEIAAEGDGLEDAMDRRRRRVRKLGLR</sequence>
<comment type="caution">
    <text evidence="3">The sequence shown here is derived from an EMBL/GenBank/DDBJ whole genome shotgun (WGS) entry which is preliminary data.</text>
</comment>
<dbReference type="EMBL" id="JACJII010000001">
    <property type="protein sequence ID" value="MBA9002037.1"/>
    <property type="molecule type" value="Genomic_DNA"/>
</dbReference>
<dbReference type="AlphaFoldDB" id="A0A7W3MUA3"/>
<dbReference type="RefSeq" id="WP_182704200.1">
    <property type="nucleotide sequence ID" value="NZ_JACJII010000001.1"/>
</dbReference>
<evidence type="ECO:0000256" key="1">
    <source>
        <dbReference type="SAM" id="Coils"/>
    </source>
</evidence>
<dbReference type="CDD" id="cd00093">
    <property type="entry name" value="HTH_XRE"/>
    <property type="match status" value="1"/>
</dbReference>
<keyword evidence="1" id="KW-0175">Coiled coil</keyword>
<organism evidence="3 4">
    <name type="scientific">Thermomonospora cellulosilytica</name>
    <dbReference type="NCBI Taxonomy" id="1411118"/>
    <lineage>
        <taxon>Bacteria</taxon>
        <taxon>Bacillati</taxon>
        <taxon>Actinomycetota</taxon>
        <taxon>Actinomycetes</taxon>
        <taxon>Streptosporangiales</taxon>
        <taxon>Thermomonosporaceae</taxon>
        <taxon>Thermomonospora</taxon>
    </lineage>
</organism>
<dbReference type="Pfam" id="PF01381">
    <property type="entry name" value="HTH_3"/>
    <property type="match status" value="1"/>
</dbReference>
<evidence type="ECO:0000259" key="2">
    <source>
        <dbReference type="PROSITE" id="PS50943"/>
    </source>
</evidence>
<dbReference type="SMART" id="SM00530">
    <property type="entry name" value="HTH_XRE"/>
    <property type="match status" value="1"/>
</dbReference>
<dbReference type="Gene3D" id="1.10.260.40">
    <property type="entry name" value="lambda repressor-like DNA-binding domains"/>
    <property type="match status" value="1"/>
</dbReference>
<reference evidence="3 4" key="1">
    <citation type="submission" date="2020-08" db="EMBL/GenBank/DDBJ databases">
        <title>Sequencing the genomes of 1000 actinobacteria strains.</title>
        <authorList>
            <person name="Klenk H.-P."/>
        </authorList>
    </citation>
    <scope>NUCLEOTIDE SEQUENCE [LARGE SCALE GENOMIC DNA]</scope>
    <source>
        <strain evidence="3 4">DSM 45823</strain>
    </source>
</reference>
<dbReference type="SUPFAM" id="SSF47413">
    <property type="entry name" value="lambda repressor-like DNA-binding domains"/>
    <property type="match status" value="1"/>
</dbReference>
<keyword evidence="4" id="KW-1185">Reference proteome</keyword>
<dbReference type="InterPro" id="IPR001387">
    <property type="entry name" value="Cro/C1-type_HTH"/>
</dbReference>
<dbReference type="PROSITE" id="PS50943">
    <property type="entry name" value="HTH_CROC1"/>
    <property type="match status" value="1"/>
</dbReference>
<dbReference type="Proteomes" id="UP000539313">
    <property type="component" value="Unassembled WGS sequence"/>
</dbReference>